<evidence type="ECO:0000313" key="2">
    <source>
        <dbReference type="Proteomes" id="UP000322997"/>
    </source>
</evidence>
<evidence type="ECO:0000313" key="1">
    <source>
        <dbReference type="EMBL" id="TYS56411.1"/>
    </source>
</evidence>
<reference evidence="1 2" key="1">
    <citation type="submission" date="2019-08" db="EMBL/GenBank/DDBJ databases">
        <title>Bacillus genomes from the desert of Cuatro Cienegas, Coahuila.</title>
        <authorList>
            <person name="Olmedo-Alvarez G."/>
        </authorList>
    </citation>
    <scope>NUCLEOTIDE SEQUENCE [LARGE SCALE GENOMIC DNA]</scope>
    <source>
        <strain evidence="1 2">CH108_3D</strain>
    </source>
</reference>
<dbReference type="AlphaFoldDB" id="A0A5D4S1I5"/>
<dbReference type="EMBL" id="VTEQ01000001">
    <property type="protein sequence ID" value="TYS56411.1"/>
    <property type="molecule type" value="Genomic_DNA"/>
</dbReference>
<name>A0A5D4S1I5_9BACI</name>
<dbReference type="Proteomes" id="UP000322997">
    <property type="component" value="Unassembled WGS sequence"/>
</dbReference>
<accession>A0A5D4S1I5</accession>
<dbReference type="RefSeq" id="WP_148984445.1">
    <property type="nucleotide sequence ID" value="NZ_JBNILK010000001.1"/>
</dbReference>
<protein>
    <submittedName>
        <fullName evidence="1">Uncharacterized protein</fullName>
    </submittedName>
</protein>
<gene>
    <name evidence="1" type="ORF">FZC83_02215</name>
</gene>
<proteinExistence type="predicted"/>
<organism evidence="1 2">
    <name type="scientific">Rossellomorea marisflavi</name>
    <dbReference type="NCBI Taxonomy" id="189381"/>
    <lineage>
        <taxon>Bacteria</taxon>
        <taxon>Bacillati</taxon>
        <taxon>Bacillota</taxon>
        <taxon>Bacilli</taxon>
        <taxon>Bacillales</taxon>
        <taxon>Bacillaceae</taxon>
        <taxon>Rossellomorea</taxon>
    </lineage>
</organism>
<sequence>MIKITDSEYRKGTGYYKVRLSNEENMLLSVKEYNQVNQNNQSNIMFESTSGNFYLHYGSMCFKKA</sequence>
<comment type="caution">
    <text evidence="1">The sequence shown here is derived from an EMBL/GenBank/DDBJ whole genome shotgun (WGS) entry which is preliminary data.</text>
</comment>